<dbReference type="CDD" id="cd14017">
    <property type="entry name" value="STKc_TTBK"/>
    <property type="match status" value="1"/>
</dbReference>
<feature type="compositionally biased region" description="Acidic residues" evidence="9">
    <location>
        <begin position="1053"/>
        <end position="1070"/>
    </location>
</feature>
<feature type="compositionally biased region" description="Basic and acidic residues" evidence="9">
    <location>
        <begin position="1571"/>
        <end position="1585"/>
    </location>
</feature>
<keyword evidence="12" id="KW-1185">Reference proteome</keyword>
<feature type="compositionally biased region" description="Basic and acidic residues" evidence="9">
    <location>
        <begin position="486"/>
        <end position="504"/>
    </location>
</feature>
<dbReference type="EMBL" id="CAJPEX010000621">
    <property type="protein sequence ID" value="CAG0916568.1"/>
    <property type="molecule type" value="Genomic_DNA"/>
</dbReference>
<organism evidence="11">
    <name type="scientific">Notodromas monacha</name>
    <dbReference type="NCBI Taxonomy" id="399045"/>
    <lineage>
        <taxon>Eukaryota</taxon>
        <taxon>Metazoa</taxon>
        <taxon>Ecdysozoa</taxon>
        <taxon>Arthropoda</taxon>
        <taxon>Crustacea</taxon>
        <taxon>Oligostraca</taxon>
        <taxon>Ostracoda</taxon>
        <taxon>Podocopa</taxon>
        <taxon>Podocopida</taxon>
        <taxon>Cypridocopina</taxon>
        <taxon>Cypridoidea</taxon>
        <taxon>Cyprididae</taxon>
        <taxon>Notodromas</taxon>
    </lineage>
</organism>
<reference evidence="11" key="1">
    <citation type="submission" date="2020-11" db="EMBL/GenBank/DDBJ databases">
        <authorList>
            <person name="Tran Van P."/>
        </authorList>
    </citation>
    <scope>NUCLEOTIDE SEQUENCE</scope>
</reference>
<feature type="compositionally biased region" description="Basic and acidic residues" evidence="9">
    <location>
        <begin position="1516"/>
        <end position="1533"/>
    </location>
</feature>
<feature type="region of interest" description="Disordered" evidence="9">
    <location>
        <begin position="400"/>
        <end position="435"/>
    </location>
</feature>
<feature type="region of interest" description="Disordered" evidence="9">
    <location>
        <begin position="1504"/>
        <end position="1626"/>
    </location>
</feature>
<evidence type="ECO:0000256" key="5">
    <source>
        <dbReference type="ARBA" id="ARBA00022840"/>
    </source>
</evidence>
<dbReference type="FunFam" id="3.30.200.20:FF:000358">
    <property type="entry name" value="Tau tubulin kinase 2b"/>
    <property type="match status" value="1"/>
</dbReference>
<feature type="region of interest" description="Disordered" evidence="9">
    <location>
        <begin position="474"/>
        <end position="573"/>
    </location>
</feature>
<evidence type="ECO:0000256" key="3">
    <source>
        <dbReference type="ARBA" id="ARBA00022741"/>
    </source>
</evidence>
<keyword evidence="8" id="KW-0175">Coiled coil</keyword>
<dbReference type="GO" id="GO:0004674">
    <property type="term" value="F:protein serine/threonine kinase activity"/>
    <property type="evidence" value="ECO:0007669"/>
    <property type="project" value="UniProtKB-KW"/>
</dbReference>
<feature type="compositionally biased region" description="Acidic residues" evidence="9">
    <location>
        <begin position="1195"/>
        <end position="1212"/>
    </location>
</feature>
<evidence type="ECO:0000256" key="9">
    <source>
        <dbReference type="SAM" id="MobiDB-lite"/>
    </source>
</evidence>
<dbReference type="Pfam" id="PF00069">
    <property type="entry name" value="Pkinase"/>
    <property type="match status" value="1"/>
</dbReference>
<proteinExistence type="inferred from homology"/>
<dbReference type="EMBL" id="OA882658">
    <property type="protein sequence ID" value="CAD7276416.1"/>
    <property type="molecule type" value="Genomic_DNA"/>
</dbReference>
<feature type="compositionally biased region" description="Basic and acidic residues" evidence="9">
    <location>
        <begin position="1365"/>
        <end position="1374"/>
    </location>
</feature>
<sequence>MMPKHRISIQQLLTCGVRMLGRSMRERPKKSHGSVREVFLLQFSGPILTNVAESDSGCGQLHIARACNREFHSVAISPGEKEEYLKYALPALILYRMMSSSATTEDLLQPGHVVKERWKVTKKIGGGGFGEIYEGIDLISKEAVALKLESAKQQKQVLKMEVAVLKKLQGKDHVCRFIGCGRNERFNYVVMQLQARNLAELRRSQPRGTFSLSTTLRLGVQILRAIENIHEVGFLHRDVKPIVHIEKNRVIERSNFAMGRAQHLGRKVFMLDFGLARQYTNATGEVRTPRAAAGFRGTVRYASLNAHKNKEMGRHDDLWSLFYMLVEFVNGSLPWRKIKDKEQVGVMKEKYDHRSLLKHMPSDFRQFLDHVQSLDYWDKPNYALLHGVLERCMKKRGVKDSDPFDWEKVPQPDVTQNAENSSPPAMKQTKLATTGATQMATDNQLDEIITAVDPNDGTCFPGKCIILKDQENVPANDPRLKPRTRNPRDSLDRKLYPKEPKNDDWANANHVDTPGSSPAAAASRKQKENHVKAKKGLPISGTGSSPKSEDAGKEREGGQDETQDEDLPVMPGVQGEVRREGVSEMYDDATTGEGAPKSASLVRERTTLPPQALPVSTGSDGFPLPVPADIFGQRSITYAFNPDSIFSYHARTPVRTDSMDNLSRDNTTSMTPSKTGFKNRRFGSALRVRGSSAGDRGSGGTGSVSYHSSVANKDPVSYTQFALIDDVSAQQQITKGGNAAITMASAWKSHFDDSEETDNELKDVPGKPDILSPEGAGTNSVKINEPDWSDQQVLTGNDAGVRLSQNGDNLIVVSTPIAVPPSPTSVLKRTGDVSDALQTNGRCLEPKQLPTTEDLREAGCPSQLPEPPSAVADVDPVVLEPEEAIRPPPDFLDVTQDPGRVLKPDLIVDGGEEEEEYDEVRDLVKEMKPLLDHGVMSTGFPGVDEVPIGGRPPSKAWSNPQLCDHIRLDLEPPMRQQASFDDYAYELDMTRNVAAMQIGDDMINGSPRHGSTTGPCRRLSAPPTSKPPPSAIIIPQHSYHNKANDVSNQIRDEEGDEEEEDDDDEDDEEGLNPVPVSGKLEIRVVDRMAMCSSATVQADPPMEYRSSPGRILSDVRVAHEPEPSIYYDAPSPGENGCTKTEYFDEATRKAELRSVRPCRRLSAPPTSKPPPSAIIIPQHSYHNKANDVSNQIRDEEGDEEEEEDDDEDDEEGLNPVPVSGKLEIRVVDRMAMCSSATVQADPPMEYRSSPGRILSDVRVAHEPEPSIYYDAPSPGENGCTKTEYFDEATRKAELRSVLDGIRRLGDSDETKDEIAAPPAGFGDEPGFYETQVFVTETRFDTADNGDSGETSLRRRNSAGNNETGDEGHVSEENCRSAPVPRLLRRRKNSSEKYITDESDLNLKFQRWRSRPGSGNSEAMVHSHPLSAGDAGLVSRLRSADQADSEESGEGPGPRSAKSEGCKPVSTWMTPVPPIDDPPEGGEIPSRSKRPELLRGYVVSSLSAVLAAGHPPQRSRSRVDERGGGDPRRDDAAGRRSRRRSSVHVGQPHGHHIHHAMTPAGRPRGVFAGRGPPRDPEAEKEAETQQRVRLCPRLTKSAGKQVTKQKERVCERRMTSRREKRDREESK</sequence>
<accession>A0A7R9BJC5</accession>
<feature type="compositionally biased region" description="Polar residues" evidence="9">
    <location>
        <begin position="659"/>
        <end position="676"/>
    </location>
</feature>
<keyword evidence="3 7" id="KW-0547">Nucleotide-binding</keyword>
<feature type="region of interest" description="Disordered" evidence="9">
    <location>
        <begin position="1000"/>
        <end position="1079"/>
    </location>
</feature>
<dbReference type="SUPFAM" id="SSF56112">
    <property type="entry name" value="Protein kinase-like (PK-like)"/>
    <property type="match status" value="1"/>
</dbReference>
<feature type="compositionally biased region" description="Basic and acidic residues" evidence="9">
    <location>
        <begin position="1603"/>
        <end position="1626"/>
    </location>
</feature>
<dbReference type="PANTHER" id="PTHR11909">
    <property type="entry name" value="CASEIN KINASE-RELATED"/>
    <property type="match status" value="1"/>
</dbReference>
<feature type="region of interest" description="Disordered" evidence="9">
    <location>
        <begin position="1148"/>
        <end position="1221"/>
    </location>
</feature>
<dbReference type="InterPro" id="IPR000719">
    <property type="entry name" value="Prot_kinase_dom"/>
</dbReference>
<evidence type="ECO:0000256" key="2">
    <source>
        <dbReference type="ARBA" id="ARBA00022679"/>
    </source>
</evidence>
<feature type="region of interest" description="Disordered" evidence="9">
    <location>
        <begin position="657"/>
        <end position="678"/>
    </location>
</feature>
<dbReference type="Proteomes" id="UP000678499">
    <property type="component" value="Unassembled WGS sequence"/>
</dbReference>
<evidence type="ECO:0000256" key="4">
    <source>
        <dbReference type="ARBA" id="ARBA00022777"/>
    </source>
</evidence>
<comment type="similarity">
    <text evidence="6">Belongs to the protein kinase superfamily. CK1 Ser/Thr protein kinase family.</text>
</comment>
<dbReference type="FunFam" id="1.10.510.10:FF:000481">
    <property type="entry name" value="Asator, isoform D"/>
    <property type="match status" value="1"/>
</dbReference>
<dbReference type="InterPro" id="IPR047916">
    <property type="entry name" value="TTBK_Asator-like_STKc"/>
</dbReference>
<feature type="compositionally biased region" description="Basic and acidic residues" evidence="9">
    <location>
        <begin position="400"/>
        <end position="410"/>
    </location>
</feature>
<keyword evidence="4" id="KW-0418">Kinase</keyword>
<feature type="region of interest" description="Disordered" evidence="9">
    <location>
        <begin position="1334"/>
        <end position="1489"/>
    </location>
</feature>
<dbReference type="GO" id="GO:0005524">
    <property type="term" value="F:ATP binding"/>
    <property type="evidence" value="ECO:0007669"/>
    <property type="project" value="UniProtKB-UniRule"/>
</dbReference>
<evidence type="ECO:0000259" key="10">
    <source>
        <dbReference type="PROSITE" id="PS50011"/>
    </source>
</evidence>
<dbReference type="PROSITE" id="PS00107">
    <property type="entry name" value="PROTEIN_KINASE_ATP"/>
    <property type="match status" value="1"/>
</dbReference>
<feature type="domain" description="Protein kinase" evidence="10">
    <location>
        <begin position="118"/>
        <end position="389"/>
    </location>
</feature>
<evidence type="ECO:0000256" key="7">
    <source>
        <dbReference type="PROSITE-ProRule" id="PRU10141"/>
    </source>
</evidence>
<dbReference type="OrthoDB" id="5979581at2759"/>
<dbReference type="Gene3D" id="1.10.510.10">
    <property type="entry name" value="Transferase(Phosphotransferase) domain 1"/>
    <property type="match status" value="1"/>
</dbReference>
<protein>
    <recommendedName>
        <fullName evidence="10">Protein kinase domain-containing protein</fullName>
    </recommendedName>
</protein>
<keyword evidence="1" id="KW-0723">Serine/threonine-protein kinase</keyword>
<feature type="coiled-coil region" evidence="8">
    <location>
        <begin position="141"/>
        <end position="168"/>
    </location>
</feature>
<evidence type="ECO:0000313" key="11">
    <source>
        <dbReference type="EMBL" id="CAD7276416.1"/>
    </source>
</evidence>
<dbReference type="InterPro" id="IPR011009">
    <property type="entry name" value="Kinase-like_dom_sf"/>
</dbReference>
<dbReference type="InterPro" id="IPR050235">
    <property type="entry name" value="CK1_Ser-Thr_kinase"/>
</dbReference>
<evidence type="ECO:0000256" key="8">
    <source>
        <dbReference type="SAM" id="Coils"/>
    </source>
</evidence>
<feature type="compositionally biased region" description="Polar residues" evidence="9">
    <location>
        <begin position="413"/>
        <end position="423"/>
    </location>
</feature>
<name>A0A7R9BJC5_9CRUS</name>
<evidence type="ECO:0000256" key="1">
    <source>
        <dbReference type="ARBA" id="ARBA00022527"/>
    </source>
</evidence>
<dbReference type="GO" id="GO:0015630">
    <property type="term" value="C:microtubule cytoskeleton"/>
    <property type="evidence" value="ECO:0007669"/>
    <property type="project" value="UniProtKB-ARBA"/>
</dbReference>
<feature type="binding site" evidence="7">
    <location>
        <position position="147"/>
    </location>
    <ligand>
        <name>ATP</name>
        <dbReference type="ChEBI" id="CHEBI:30616"/>
    </ligand>
</feature>
<feature type="region of interest" description="Disordered" evidence="9">
    <location>
        <begin position="753"/>
        <end position="784"/>
    </location>
</feature>
<evidence type="ECO:0000313" key="12">
    <source>
        <dbReference type="Proteomes" id="UP000678499"/>
    </source>
</evidence>
<dbReference type="InterPro" id="IPR017441">
    <property type="entry name" value="Protein_kinase_ATP_BS"/>
</dbReference>
<keyword evidence="2" id="KW-0808">Transferase</keyword>
<gene>
    <name evidence="11" type="ORF">NMOB1V02_LOCUS4181</name>
</gene>
<dbReference type="PROSITE" id="PS50011">
    <property type="entry name" value="PROTEIN_KINASE_DOM"/>
    <property type="match status" value="1"/>
</dbReference>
<keyword evidence="5 7" id="KW-0067">ATP-binding</keyword>
<evidence type="ECO:0000256" key="6">
    <source>
        <dbReference type="ARBA" id="ARBA00061588"/>
    </source>
</evidence>
<feature type="compositionally biased region" description="Basic and acidic residues" evidence="9">
    <location>
        <begin position="547"/>
        <end position="558"/>
    </location>
</feature>